<reference evidence="12 13" key="1">
    <citation type="journal article" date="2021" name="BMC Biol.">
        <title>Horizontally acquired antibacterial genes associated with adaptive radiation of ladybird beetles.</title>
        <authorList>
            <person name="Li H.S."/>
            <person name="Tang X.F."/>
            <person name="Huang Y.H."/>
            <person name="Xu Z.Y."/>
            <person name="Chen M.L."/>
            <person name="Du X.Y."/>
            <person name="Qiu B.Y."/>
            <person name="Chen P.T."/>
            <person name="Zhang W."/>
            <person name="Slipinski A."/>
            <person name="Escalona H.E."/>
            <person name="Waterhouse R.M."/>
            <person name="Zwick A."/>
            <person name="Pang H."/>
        </authorList>
    </citation>
    <scope>NUCLEOTIDE SEQUENCE [LARGE SCALE GENOMIC DNA]</scope>
    <source>
        <strain evidence="12">SYSU2018</strain>
    </source>
</reference>
<organism evidence="12 13">
    <name type="scientific">Cryptolaemus montrouzieri</name>
    <dbReference type="NCBI Taxonomy" id="559131"/>
    <lineage>
        <taxon>Eukaryota</taxon>
        <taxon>Metazoa</taxon>
        <taxon>Ecdysozoa</taxon>
        <taxon>Arthropoda</taxon>
        <taxon>Hexapoda</taxon>
        <taxon>Insecta</taxon>
        <taxon>Pterygota</taxon>
        <taxon>Neoptera</taxon>
        <taxon>Endopterygota</taxon>
        <taxon>Coleoptera</taxon>
        <taxon>Polyphaga</taxon>
        <taxon>Cucujiformia</taxon>
        <taxon>Coccinelloidea</taxon>
        <taxon>Coccinellidae</taxon>
        <taxon>Scymninae</taxon>
        <taxon>Scymnini</taxon>
        <taxon>Cryptolaemus</taxon>
    </lineage>
</organism>
<feature type="domain" description="Histone deacetylase" evidence="11">
    <location>
        <begin position="249"/>
        <end position="536"/>
    </location>
</feature>
<accession>A0ABD2PGT7</accession>
<evidence type="ECO:0000313" key="13">
    <source>
        <dbReference type="Proteomes" id="UP001516400"/>
    </source>
</evidence>
<evidence type="ECO:0000256" key="9">
    <source>
        <dbReference type="ARBA" id="ARBA00023242"/>
    </source>
</evidence>
<dbReference type="SUPFAM" id="SSF52768">
    <property type="entry name" value="Arginase/deacetylase"/>
    <property type="match status" value="2"/>
</dbReference>
<evidence type="ECO:0000256" key="4">
    <source>
        <dbReference type="ARBA" id="ARBA00022491"/>
    </source>
</evidence>
<dbReference type="EC" id="3.5.1.98" evidence="3"/>
<dbReference type="InterPro" id="IPR000286">
    <property type="entry name" value="HDACs"/>
</dbReference>
<evidence type="ECO:0000256" key="7">
    <source>
        <dbReference type="ARBA" id="ARBA00023015"/>
    </source>
</evidence>
<feature type="domain" description="Histone deacetylase" evidence="11">
    <location>
        <begin position="2"/>
        <end position="120"/>
    </location>
</feature>
<evidence type="ECO:0000256" key="6">
    <source>
        <dbReference type="ARBA" id="ARBA00022853"/>
    </source>
</evidence>
<dbReference type="Proteomes" id="UP001516400">
    <property type="component" value="Unassembled WGS sequence"/>
</dbReference>
<keyword evidence="13" id="KW-1185">Reference proteome</keyword>
<dbReference type="GO" id="GO:0141221">
    <property type="term" value="F:histone deacetylase activity, hydrolytic mechanism"/>
    <property type="evidence" value="ECO:0007669"/>
    <property type="project" value="UniProtKB-EC"/>
</dbReference>
<dbReference type="PANTHER" id="PTHR10625:SF5">
    <property type="entry name" value="HISTONE DEACETYLASE"/>
    <property type="match status" value="1"/>
</dbReference>
<dbReference type="InterPro" id="IPR023801">
    <property type="entry name" value="His_deacetylse_dom"/>
</dbReference>
<keyword evidence="5" id="KW-0378">Hydrolase</keyword>
<evidence type="ECO:0000259" key="11">
    <source>
        <dbReference type="Pfam" id="PF00850"/>
    </source>
</evidence>
<comment type="subcellular location">
    <subcellularLocation>
        <location evidence="1">Nucleus</location>
    </subcellularLocation>
</comment>
<sequence>MFWPNLREGNFDFIGEEAGRGFNVNVPLDNIGMKDTEYFAIIFNILLPMAYEFCPDLVLISAGYDAAVGCPEGQMLVTPGFYCHVVQLLAGLANGHVVMVLEGGYFIPSLTEGAAMSLKGLLNDPCPLLVETSTVHRSVVEAINNCKGALYNHWNCFSVVQRFEYMHGHKLNHYCEHLVSVKYYGDVDKPPYLTRDYYPIISKLAEEDFTSFIMRFRCNEGNYKSFKGTGYAYEPSTLLHVPDKKSHSYENPGRLTKILELMREANVIESLIEVKVPEDRNDLKYCVKVHDATYVDNLINGCLTPFHDLYINDFTAQAAMTAVNVLLTLVDSVQKEEVTNAVALIRPPGHHASIANGQGFCFLNNVAIAAKYAREKYNVTKILIVDFDVHHGNGTQDIFYNSNEVLYLSIHRYDNGTYYPSKLSAGAEYTGHGPGEGFNVNIPFSNGAMGNTEYMAAFLNIVLPIGYSFRPELVLVSAGFDAGVNDPLGGYHVTPEMFGQFIYLLKPLAMGKLIVTLEGGYNLHTTGYGMLMCIKALLGESVPVPPDVFSKPVNKSAAQTIREVIAIQQQFWPSLNVMKTISDKIVHCRYEKEFREDIYCLDKYEVTDLEG</sequence>
<proteinExistence type="inferred from homology"/>
<evidence type="ECO:0000256" key="10">
    <source>
        <dbReference type="ARBA" id="ARBA00048287"/>
    </source>
</evidence>
<comment type="caution">
    <text evidence="12">The sequence shown here is derived from an EMBL/GenBank/DDBJ whole genome shotgun (WGS) entry which is preliminary data.</text>
</comment>
<keyword evidence="7" id="KW-0805">Transcription regulation</keyword>
<keyword evidence="8" id="KW-0804">Transcription</keyword>
<dbReference type="GO" id="GO:0010468">
    <property type="term" value="P:regulation of gene expression"/>
    <property type="evidence" value="ECO:0007669"/>
    <property type="project" value="UniProtKB-ARBA"/>
</dbReference>
<evidence type="ECO:0000256" key="3">
    <source>
        <dbReference type="ARBA" id="ARBA00012111"/>
    </source>
</evidence>
<dbReference type="InterPro" id="IPR037138">
    <property type="entry name" value="His_deacetylse_dom_sf"/>
</dbReference>
<dbReference type="PRINTS" id="PR01270">
    <property type="entry name" value="HDASUPER"/>
</dbReference>
<gene>
    <name evidence="12" type="ORF">HHI36_023063</name>
</gene>
<dbReference type="AlphaFoldDB" id="A0ABD2PGT7"/>
<dbReference type="Gene3D" id="3.40.800.20">
    <property type="entry name" value="Histone deacetylase domain"/>
    <property type="match status" value="2"/>
</dbReference>
<dbReference type="EMBL" id="JABFTP020000186">
    <property type="protein sequence ID" value="KAL3289655.1"/>
    <property type="molecule type" value="Genomic_DNA"/>
</dbReference>
<dbReference type="InterPro" id="IPR023696">
    <property type="entry name" value="Ureohydrolase_dom_sf"/>
</dbReference>
<dbReference type="GO" id="GO:0005634">
    <property type="term" value="C:nucleus"/>
    <property type="evidence" value="ECO:0007669"/>
    <property type="project" value="UniProtKB-SubCell"/>
</dbReference>
<keyword evidence="6" id="KW-0156">Chromatin regulator</keyword>
<dbReference type="Pfam" id="PF00850">
    <property type="entry name" value="Hist_deacetyl"/>
    <property type="match status" value="2"/>
</dbReference>
<evidence type="ECO:0000313" key="12">
    <source>
        <dbReference type="EMBL" id="KAL3289655.1"/>
    </source>
</evidence>
<evidence type="ECO:0000256" key="8">
    <source>
        <dbReference type="ARBA" id="ARBA00023163"/>
    </source>
</evidence>
<evidence type="ECO:0000256" key="2">
    <source>
        <dbReference type="ARBA" id="ARBA00007738"/>
    </source>
</evidence>
<comment type="similarity">
    <text evidence="2">Belongs to the histone deacetylase family. HD type 2 subfamily.</text>
</comment>
<evidence type="ECO:0000256" key="5">
    <source>
        <dbReference type="ARBA" id="ARBA00022801"/>
    </source>
</evidence>
<dbReference type="PANTHER" id="PTHR10625">
    <property type="entry name" value="HISTONE DEACETYLASE HDAC1-RELATED"/>
    <property type="match status" value="1"/>
</dbReference>
<name>A0ABD2PGT7_9CUCU</name>
<keyword evidence="4" id="KW-0678">Repressor</keyword>
<comment type="catalytic activity">
    <reaction evidence="10">
        <text>N(6)-acetyl-L-lysyl-[histone] + H2O = L-lysyl-[histone] + acetate</text>
        <dbReference type="Rhea" id="RHEA:58196"/>
        <dbReference type="Rhea" id="RHEA-COMP:9845"/>
        <dbReference type="Rhea" id="RHEA-COMP:11338"/>
        <dbReference type="ChEBI" id="CHEBI:15377"/>
        <dbReference type="ChEBI" id="CHEBI:29969"/>
        <dbReference type="ChEBI" id="CHEBI:30089"/>
        <dbReference type="ChEBI" id="CHEBI:61930"/>
        <dbReference type="EC" id="3.5.1.98"/>
    </reaction>
</comment>
<evidence type="ECO:0000256" key="1">
    <source>
        <dbReference type="ARBA" id="ARBA00004123"/>
    </source>
</evidence>
<protein>
    <recommendedName>
        <fullName evidence="3">histone deacetylase</fullName>
        <ecNumber evidence="3">3.5.1.98</ecNumber>
    </recommendedName>
</protein>
<keyword evidence="9" id="KW-0539">Nucleus</keyword>